<gene>
    <name evidence="1" type="ORF">GS398_16445</name>
</gene>
<organism evidence="1 2">
    <name type="scientific">Hufsiella ginkgonis</name>
    <dbReference type="NCBI Taxonomy" id="2695274"/>
    <lineage>
        <taxon>Bacteria</taxon>
        <taxon>Pseudomonadati</taxon>
        <taxon>Bacteroidota</taxon>
        <taxon>Sphingobacteriia</taxon>
        <taxon>Sphingobacteriales</taxon>
        <taxon>Sphingobacteriaceae</taxon>
        <taxon>Hufsiella</taxon>
    </lineage>
</organism>
<accession>A0A7K1Y108</accession>
<dbReference type="RefSeq" id="WP_160907910.1">
    <property type="nucleotide sequence ID" value="NZ_WVHS01000004.1"/>
</dbReference>
<dbReference type="AlphaFoldDB" id="A0A7K1Y108"/>
<sequence length="64" mass="7208">MLNKKGKDLLLNRKEAAKYIGFSPGSLATWACTKRHDLKPRKIAGRAYYELAVLDKFLEGQLIG</sequence>
<protein>
    <submittedName>
        <fullName evidence="1">DNA-binding protein</fullName>
    </submittedName>
</protein>
<dbReference type="Proteomes" id="UP000451233">
    <property type="component" value="Unassembled WGS sequence"/>
</dbReference>
<dbReference type="GO" id="GO:0003677">
    <property type="term" value="F:DNA binding"/>
    <property type="evidence" value="ECO:0007669"/>
    <property type="project" value="UniProtKB-KW"/>
</dbReference>
<dbReference type="EMBL" id="WVHS01000004">
    <property type="protein sequence ID" value="MXV16892.1"/>
    <property type="molecule type" value="Genomic_DNA"/>
</dbReference>
<evidence type="ECO:0000313" key="2">
    <source>
        <dbReference type="Proteomes" id="UP000451233"/>
    </source>
</evidence>
<keyword evidence="2" id="KW-1185">Reference proteome</keyword>
<name>A0A7K1Y108_9SPHI</name>
<evidence type="ECO:0000313" key="1">
    <source>
        <dbReference type="EMBL" id="MXV16892.1"/>
    </source>
</evidence>
<reference evidence="1 2" key="1">
    <citation type="submission" date="2019-11" db="EMBL/GenBank/DDBJ databases">
        <title>Pedobacter sp. HMF7056 Genome sequencing and assembly.</title>
        <authorList>
            <person name="Kang H."/>
            <person name="Kim H."/>
            <person name="Joh K."/>
        </authorList>
    </citation>
    <scope>NUCLEOTIDE SEQUENCE [LARGE SCALE GENOMIC DNA]</scope>
    <source>
        <strain evidence="1 2">HMF7056</strain>
    </source>
</reference>
<keyword evidence="1" id="KW-0238">DNA-binding</keyword>
<proteinExistence type="predicted"/>
<comment type="caution">
    <text evidence="1">The sequence shown here is derived from an EMBL/GenBank/DDBJ whole genome shotgun (WGS) entry which is preliminary data.</text>
</comment>